<dbReference type="RefSeq" id="WP_021056454.1">
    <property type="nucleotide sequence ID" value="NZ_KE356561.1"/>
</dbReference>
<sequence length="279" mass="30291">MSRSSTAAVGVALLLLVAGCGSIGSEDTTPVTDSPTATGDSTPTATSNTTVPLTDVEFPDGFSRSDIDGATAREHSITYLRTEEVSGVALERFRPGAYADYQYEASNTRARFRLDVHNGYSDVTERDVYVESAVRHSRSGRNGLVDFESSNGSIEETRFRAADSMWAVVSRILTVGELRAVEVTGQGGDRRIRYTIVDVAVRNPTDIRGYLTVDTDGVIRDAHLLYTQGAEPKRFQYTVTSRSERAVAPPAWLPAAKVESRQETPINTSAFVFVPPISS</sequence>
<evidence type="ECO:0000313" key="3">
    <source>
        <dbReference type="Proteomes" id="UP000030710"/>
    </source>
</evidence>
<protein>
    <submittedName>
        <fullName evidence="2">Uncharacterized protein</fullName>
    </submittedName>
</protein>
<dbReference type="HOGENOM" id="CLU_999680_0_0_2"/>
<dbReference type="STRING" id="1238425.J07HQW2_03478"/>
<dbReference type="PROSITE" id="PS51257">
    <property type="entry name" value="PROKAR_LIPOPROTEIN"/>
    <property type="match status" value="1"/>
</dbReference>
<accession>U1PT77</accession>
<feature type="region of interest" description="Disordered" evidence="1">
    <location>
        <begin position="25"/>
        <end position="64"/>
    </location>
</feature>
<dbReference type="eggNOG" id="arCOG02829">
    <property type="taxonomic scope" value="Archaea"/>
</dbReference>
<dbReference type="AlphaFoldDB" id="U1PT77"/>
<dbReference type="Proteomes" id="UP000030710">
    <property type="component" value="Unassembled WGS sequence"/>
</dbReference>
<organism evidence="2 3">
    <name type="scientific">Haloquadratum walsbyi J07HQW2</name>
    <dbReference type="NCBI Taxonomy" id="1238425"/>
    <lineage>
        <taxon>Archaea</taxon>
        <taxon>Methanobacteriati</taxon>
        <taxon>Methanobacteriota</taxon>
        <taxon>Stenosarchaea group</taxon>
        <taxon>Halobacteria</taxon>
        <taxon>Halobacteriales</taxon>
        <taxon>Haloferacaceae</taxon>
        <taxon>Haloquadratum</taxon>
    </lineage>
</organism>
<dbReference type="EMBL" id="KE356561">
    <property type="protein sequence ID" value="ERG96992.1"/>
    <property type="molecule type" value="Genomic_DNA"/>
</dbReference>
<evidence type="ECO:0000313" key="2">
    <source>
        <dbReference type="EMBL" id="ERG96992.1"/>
    </source>
</evidence>
<name>U1PT77_9EURY</name>
<feature type="compositionally biased region" description="Polar residues" evidence="1">
    <location>
        <begin position="25"/>
        <end position="52"/>
    </location>
</feature>
<gene>
    <name evidence="2" type="ORF">J07HQW2_03478</name>
</gene>
<proteinExistence type="predicted"/>
<reference evidence="2 3" key="1">
    <citation type="journal article" date="2013" name="PLoS ONE">
        <title>Assembly-driven community genomics of a hypersaline microbial ecosystem.</title>
        <authorList>
            <person name="Podell S."/>
            <person name="Ugalde J.A."/>
            <person name="Narasingarao P."/>
            <person name="Banfield J.F."/>
            <person name="Heidelberg K.B."/>
            <person name="Allen E.E."/>
        </authorList>
    </citation>
    <scope>NUCLEOTIDE SEQUENCE [LARGE SCALE GENOMIC DNA]</scope>
    <source>
        <strain evidence="3">J07HQW2</strain>
    </source>
</reference>
<evidence type="ECO:0000256" key="1">
    <source>
        <dbReference type="SAM" id="MobiDB-lite"/>
    </source>
</evidence>